<comment type="caution">
    <text evidence="3">The sequence shown here is derived from an EMBL/GenBank/DDBJ whole genome shotgun (WGS) entry which is preliminary data.</text>
</comment>
<evidence type="ECO:0008006" key="5">
    <source>
        <dbReference type="Google" id="ProtNLM"/>
    </source>
</evidence>
<dbReference type="GeneID" id="77731411"/>
<evidence type="ECO:0000256" key="1">
    <source>
        <dbReference type="ARBA" id="ARBA00023054"/>
    </source>
</evidence>
<feature type="region of interest" description="Disordered" evidence="2">
    <location>
        <begin position="464"/>
        <end position="490"/>
    </location>
</feature>
<dbReference type="PANTHER" id="PTHR15157">
    <property type="entry name" value="UV RADIATION RESISTANCE-ASSOCIATED GENE PROTEIN"/>
    <property type="match status" value="1"/>
</dbReference>
<evidence type="ECO:0000313" key="3">
    <source>
        <dbReference type="EMBL" id="KAI9638522.1"/>
    </source>
</evidence>
<keyword evidence="1" id="KW-0175">Coiled coil</keyword>
<accession>A0AA38HBY8</accession>
<feature type="region of interest" description="Disordered" evidence="2">
    <location>
        <begin position="197"/>
        <end position="359"/>
    </location>
</feature>
<feature type="region of interest" description="Disordered" evidence="2">
    <location>
        <begin position="46"/>
        <end position="140"/>
    </location>
</feature>
<sequence length="934" mass="99900">MESDPAGGMANNGLEAGYWGMSDPPRIRSITGVRIRQLTLPEALASSLSRAGHTTPPVQDGYFLGESSYTASSPSQTPQLRRASSSASHGPSRRGRRISLSELEEPQRARADSGSTLRAVHAASGSGSQTARERTTRPRSRTLAGEAIEQAQQLSHSLIEANGDSGIGDGDAEAALPRRQLARCFIAFKLPAEHASTGTRTEVNGPAGLDVKGKGRAPDSDMPSQCPSPLRRNPSLIKTRPSRSTSMDHLPGRSTPTSPSSNPGTPPRSRTTSLNTNTSPAVSKSGPGPPSTPDAAGQLPKLGQRPPRLVRAGSEAGRSRPPGRPVSMISRGSYRSPHLNSATESGPEPPVIPDSLMPKPSPSAVAPFFLSPIHPPSSHPAFPALLPESDFAAWLTTAELATQVVDVEIWYEDPERGWAVLNDVGGRVDLSSLRPVRNGGEGENDLEFSLKGDTGGWYSIRLDEAGERVGGDPKSGDKGRKRGASVRGVMERSVRETRMKKGVGVGGLHQLVHGQSVVEDTKQNIEIVKSKIDDLLRQDADRRALRRDVDQRTENVNWIQSKIDEFDRIAREVDAAIVLRKKAISDRRQALARAEERDDAERSRAVQIDQAIHTAQMSRAALQPLIHHYRAHHVQTLDALFPILPLSPSILLYGILGVPLPIPSGEDPAPPITLPAAILPDGVKVDERTTAAALGYVTMVVHILGNLGGTGPGGGGLVYPVTCAGSRSLVRDVVSVMQGPRSFPLYTKGVERYRFDYAVFLLNTNIELLMQEANIRLVDRRHTLPNLKSLLLTLSSPTPPPPPPHPAGQASSYPPSGTTTYNNSRIGSRQASYTFNPQLGFSTREKQSVLGSPASSLGDLRSPPGSHIGGVGRRERDGNSMSPIKAGWGDGGARGRSHLSRQSWGGSQEAEEGDGETAVSRSEVTSELGTGYDY</sequence>
<feature type="compositionally biased region" description="Polar residues" evidence="2">
    <location>
        <begin position="919"/>
        <end position="928"/>
    </location>
</feature>
<gene>
    <name evidence="3" type="ORF">MKK02DRAFT_42918</name>
</gene>
<dbReference type="AlphaFoldDB" id="A0AA38HBY8"/>
<dbReference type="RefSeq" id="XP_052948299.1">
    <property type="nucleotide sequence ID" value="XM_053092206.1"/>
</dbReference>
<evidence type="ECO:0000256" key="2">
    <source>
        <dbReference type="SAM" id="MobiDB-lite"/>
    </source>
</evidence>
<proteinExistence type="predicted"/>
<dbReference type="EMBL" id="JAKWFO010000003">
    <property type="protein sequence ID" value="KAI9638522.1"/>
    <property type="molecule type" value="Genomic_DNA"/>
</dbReference>
<dbReference type="Proteomes" id="UP001164286">
    <property type="component" value="Unassembled WGS sequence"/>
</dbReference>
<dbReference type="PANTHER" id="PTHR15157:SF5">
    <property type="entry name" value="UV RADIATION RESISTANCE-ASSOCIATED GENE PROTEIN"/>
    <property type="match status" value="1"/>
</dbReference>
<evidence type="ECO:0000313" key="4">
    <source>
        <dbReference type="Proteomes" id="UP001164286"/>
    </source>
</evidence>
<dbReference type="GO" id="GO:0035493">
    <property type="term" value="P:SNARE complex assembly"/>
    <property type="evidence" value="ECO:0007669"/>
    <property type="project" value="TreeGrafter"/>
</dbReference>
<reference evidence="3" key="1">
    <citation type="journal article" date="2022" name="G3 (Bethesda)">
        <title>High quality genome of the basidiomycete yeast Dioszegia hungarica PDD-24b-2 isolated from cloud water.</title>
        <authorList>
            <person name="Jarrige D."/>
            <person name="Haridas S."/>
            <person name="Bleykasten-Grosshans C."/>
            <person name="Joly M."/>
            <person name="Nadalig T."/>
            <person name="Sancelme M."/>
            <person name="Vuilleumier S."/>
            <person name="Grigoriev I.V."/>
            <person name="Amato P."/>
            <person name="Bringel F."/>
        </authorList>
    </citation>
    <scope>NUCLEOTIDE SEQUENCE</scope>
    <source>
        <strain evidence="3">PDD-24b-2</strain>
    </source>
</reference>
<feature type="compositionally biased region" description="Basic and acidic residues" evidence="2">
    <location>
        <begin position="464"/>
        <end position="478"/>
    </location>
</feature>
<dbReference type="GO" id="GO:0000149">
    <property type="term" value="F:SNARE binding"/>
    <property type="evidence" value="ECO:0007669"/>
    <property type="project" value="TreeGrafter"/>
</dbReference>
<feature type="compositionally biased region" description="Polar residues" evidence="2">
    <location>
        <begin position="809"/>
        <end position="824"/>
    </location>
</feature>
<dbReference type="GO" id="GO:0000323">
    <property type="term" value="C:lytic vacuole"/>
    <property type="evidence" value="ECO:0007669"/>
    <property type="project" value="TreeGrafter"/>
</dbReference>
<keyword evidence="4" id="KW-1185">Reference proteome</keyword>
<feature type="compositionally biased region" description="Polar residues" evidence="2">
    <location>
        <begin position="67"/>
        <end position="89"/>
    </location>
</feature>
<feature type="region of interest" description="Disordered" evidence="2">
    <location>
        <begin position="846"/>
        <end position="934"/>
    </location>
</feature>
<protein>
    <recommendedName>
        <fullName evidence="5">UV radiation resistance-associated gene protein</fullName>
    </recommendedName>
</protein>
<feature type="region of interest" description="Disordered" evidence="2">
    <location>
        <begin position="791"/>
        <end position="824"/>
    </location>
</feature>
<organism evidence="3 4">
    <name type="scientific">Dioszegia hungarica</name>
    <dbReference type="NCBI Taxonomy" id="4972"/>
    <lineage>
        <taxon>Eukaryota</taxon>
        <taxon>Fungi</taxon>
        <taxon>Dikarya</taxon>
        <taxon>Basidiomycota</taxon>
        <taxon>Agaricomycotina</taxon>
        <taxon>Tremellomycetes</taxon>
        <taxon>Tremellales</taxon>
        <taxon>Bulleribasidiaceae</taxon>
        <taxon>Dioszegia</taxon>
    </lineage>
</organism>
<name>A0AA38HBY8_9TREE</name>
<feature type="compositionally biased region" description="Pro residues" evidence="2">
    <location>
        <begin position="797"/>
        <end position="806"/>
    </location>
</feature>
<dbReference type="GO" id="GO:0005768">
    <property type="term" value="C:endosome"/>
    <property type="evidence" value="ECO:0007669"/>
    <property type="project" value="TreeGrafter"/>
</dbReference>
<feature type="compositionally biased region" description="Low complexity" evidence="2">
    <location>
        <begin position="252"/>
        <end position="279"/>
    </location>
</feature>